<comment type="caution">
    <text evidence="8">The sequence shown here is derived from an EMBL/GenBank/DDBJ whole genome shotgun (WGS) entry which is preliminary data.</text>
</comment>
<dbReference type="Proteomes" id="UP001374579">
    <property type="component" value="Unassembled WGS sequence"/>
</dbReference>
<evidence type="ECO:0000256" key="3">
    <source>
        <dbReference type="ARBA" id="ARBA00022989"/>
    </source>
</evidence>
<dbReference type="GO" id="GO:0071709">
    <property type="term" value="P:membrane assembly"/>
    <property type="evidence" value="ECO:0007669"/>
    <property type="project" value="TreeGrafter"/>
</dbReference>
<dbReference type="PANTHER" id="PTHR13439">
    <property type="entry name" value="CT120 PROTEIN"/>
    <property type="match status" value="1"/>
</dbReference>
<dbReference type="AlphaFoldDB" id="A0AAN9AJ66"/>
<feature type="transmembrane region" description="Helical" evidence="6">
    <location>
        <begin position="20"/>
        <end position="42"/>
    </location>
</feature>
<evidence type="ECO:0000256" key="1">
    <source>
        <dbReference type="ARBA" id="ARBA00004141"/>
    </source>
</evidence>
<dbReference type="PANTHER" id="PTHR13439:SF4">
    <property type="entry name" value="TLC DOMAIN-CONTAINING PROTEIN"/>
    <property type="match status" value="1"/>
</dbReference>
<name>A0AAN9AJ66_9CAEN</name>
<comment type="subcellular location">
    <subcellularLocation>
        <location evidence="1">Membrane</location>
        <topology evidence="1">Multi-pass membrane protein</topology>
    </subcellularLocation>
</comment>
<feature type="transmembrane region" description="Helical" evidence="6">
    <location>
        <begin position="183"/>
        <end position="201"/>
    </location>
</feature>
<gene>
    <name evidence="8" type="ORF">V1264_021826</name>
</gene>
<keyword evidence="2 5" id="KW-0812">Transmembrane</keyword>
<accession>A0AAN9AJ66</accession>
<keyword evidence="3 6" id="KW-1133">Transmembrane helix</keyword>
<keyword evidence="9" id="KW-1185">Reference proteome</keyword>
<organism evidence="8 9">
    <name type="scientific">Littorina saxatilis</name>
    <dbReference type="NCBI Taxonomy" id="31220"/>
    <lineage>
        <taxon>Eukaryota</taxon>
        <taxon>Metazoa</taxon>
        <taxon>Spiralia</taxon>
        <taxon>Lophotrochozoa</taxon>
        <taxon>Mollusca</taxon>
        <taxon>Gastropoda</taxon>
        <taxon>Caenogastropoda</taxon>
        <taxon>Littorinimorpha</taxon>
        <taxon>Littorinoidea</taxon>
        <taxon>Littorinidae</taxon>
        <taxon>Littorina</taxon>
    </lineage>
</organism>
<dbReference type="GO" id="GO:0055091">
    <property type="term" value="P:phospholipid homeostasis"/>
    <property type="evidence" value="ECO:0007669"/>
    <property type="project" value="TreeGrafter"/>
</dbReference>
<evidence type="ECO:0000256" key="4">
    <source>
        <dbReference type="ARBA" id="ARBA00023136"/>
    </source>
</evidence>
<dbReference type="EMBL" id="JBAMIC010004070">
    <property type="protein sequence ID" value="KAK7087822.1"/>
    <property type="molecule type" value="Genomic_DNA"/>
</dbReference>
<evidence type="ECO:0000256" key="5">
    <source>
        <dbReference type="PROSITE-ProRule" id="PRU00205"/>
    </source>
</evidence>
<dbReference type="GO" id="GO:0097035">
    <property type="term" value="P:regulation of membrane lipid distribution"/>
    <property type="evidence" value="ECO:0007669"/>
    <property type="project" value="TreeGrafter"/>
</dbReference>
<evidence type="ECO:0000313" key="9">
    <source>
        <dbReference type="Proteomes" id="UP001374579"/>
    </source>
</evidence>
<dbReference type="InterPro" id="IPR050846">
    <property type="entry name" value="TLCD"/>
</dbReference>
<dbReference type="InterPro" id="IPR006634">
    <property type="entry name" value="TLC-dom"/>
</dbReference>
<feature type="transmembrane region" description="Helical" evidence="6">
    <location>
        <begin position="92"/>
        <end position="109"/>
    </location>
</feature>
<feature type="transmembrane region" description="Helical" evidence="6">
    <location>
        <begin position="54"/>
        <end position="72"/>
    </location>
</feature>
<feature type="transmembrane region" description="Helical" evidence="6">
    <location>
        <begin position="213"/>
        <end position="238"/>
    </location>
</feature>
<dbReference type="PROSITE" id="PS50922">
    <property type="entry name" value="TLC"/>
    <property type="match status" value="1"/>
</dbReference>
<dbReference type="GO" id="GO:0005886">
    <property type="term" value="C:plasma membrane"/>
    <property type="evidence" value="ECO:0007669"/>
    <property type="project" value="TreeGrafter"/>
</dbReference>
<evidence type="ECO:0000256" key="6">
    <source>
        <dbReference type="SAM" id="Phobius"/>
    </source>
</evidence>
<dbReference type="GO" id="GO:0007009">
    <property type="term" value="P:plasma membrane organization"/>
    <property type="evidence" value="ECO:0007669"/>
    <property type="project" value="TreeGrafter"/>
</dbReference>
<evidence type="ECO:0000259" key="7">
    <source>
        <dbReference type="PROSITE" id="PS50922"/>
    </source>
</evidence>
<evidence type="ECO:0000256" key="2">
    <source>
        <dbReference type="ARBA" id="ARBA00022692"/>
    </source>
</evidence>
<sequence>MESLQGRSEIWPETIAQAPVGIFIILLSAFLFYLSSLVTTRLSPTGAGYCSWRWKNISISFLHACISGPWALLCFLDTPKMAEDLISTYSSFSYALISMSVGYFVYDMVDMVVCQRTRQSLELVGHHVVIIACYMVAVTTQLYVGYAVVGLLVELNSIFLHMRQLMQICALSRKSGFYRLNSLLNMGTFIIFRISLLAWMTRWIVINKDSVPLVFYSMGSIGLAIMTLMNITLFYRLLRSDFFSKKDKERVSKQE</sequence>
<dbReference type="SMART" id="SM00724">
    <property type="entry name" value="TLC"/>
    <property type="match status" value="1"/>
</dbReference>
<dbReference type="Pfam" id="PF03798">
    <property type="entry name" value="TRAM_LAG1_CLN8"/>
    <property type="match status" value="1"/>
</dbReference>
<feature type="domain" description="TLC" evidence="7">
    <location>
        <begin position="49"/>
        <end position="243"/>
    </location>
</feature>
<evidence type="ECO:0000313" key="8">
    <source>
        <dbReference type="EMBL" id="KAK7087822.1"/>
    </source>
</evidence>
<proteinExistence type="predicted"/>
<protein>
    <recommendedName>
        <fullName evidence="7">TLC domain-containing protein</fullName>
    </recommendedName>
</protein>
<reference evidence="8 9" key="1">
    <citation type="submission" date="2024-02" db="EMBL/GenBank/DDBJ databases">
        <title>Chromosome-scale genome assembly of the rough periwinkle Littorina saxatilis.</title>
        <authorList>
            <person name="De Jode A."/>
            <person name="Faria R."/>
            <person name="Formenti G."/>
            <person name="Sims Y."/>
            <person name="Smith T.P."/>
            <person name="Tracey A."/>
            <person name="Wood J.M.D."/>
            <person name="Zagrodzka Z.B."/>
            <person name="Johannesson K."/>
            <person name="Butlin R.K."/>
            <person name="Leder E.H."/>
        </authorList>
    </citation>
    <scope>NUCLEOTIDE SEQUENCE [LARGE SCALE GENOMIC DNA]</scope>
    <source>
        <strain evidence="8">Snail1</strain>
        <tissue evidence="8">Muscle</tissue>
    </source>
</reference>
<keyword evidence="4 5" id="KW-0472">Membrane</keyword>